<feature type="signal peptide" evidence="1">
    <location>
        <begin position="1"/>
        <end position="22"/>
    </location>
</feature>
<keyword evidence="4" id="KW-1185">Reference proteome</keyword>
<gene>
    <name evidence="3" type="ORF">JHL15_20735</name>
</gene>
<evidence type="ECO:0000259" key="2">
    <source>
        <dbReference type="PROSITE" id="PS51412"/>
    </source>
</evidence>
<keyword evidence="1" id="KW-0732">Signal</keyword>
<feature type="chain" id="PRO_5046384666" description="MACPF domain-containing protein" evidence="1">
    <location>
        <begin position="23"/>
        <end position="340"/>
    </location>
</feature>
<organism evidence="3 4">
    <name type="scientific">Chryseobacterium paridis</name>
    <dbReference type="NCBI Taxonomy" id="2800328"/>
    <lineage>
        <taxon>Bacteria</taxon>
        <taxon>Pseudomonadati</taxon>
        <taxon>Bacteroidota</taxon>
        <taxon>Flavobacteriia</taxon>
        <taxon>Flavobacteriales</taxon>
        <taxon>Weeksellaceae</taxon>
        <taxon>Chryseobacterium group</taxon>
        <taxon>Chryseobacterium</taxon>
    </lineage>
</organism>
<feature type="domain" description="MACPF" evidence="2">
    <location>
        <begin position="16"/>
        <end position="340"/>
    </location>
</feature>
<reference evidence="4" key="1">
    <citation type="submission" date="2021-01" db="EMBL/GenBank/DDBJ databases">
        <title>Genome public.</title>
        <authorList>
            <person name="Liu C."/>
            <person name="Sun Q."/>
        </authorList>
    </citation>
    <scope>NUCLEOTIDE SEQUENCE [LARGE SCALE GENOMIC DNA]</scope>
    <source>
        <strain evidence="4">YIM B02567</strain>
    </source>
</reference>
<proteinExistence type="predicted"/>
<evidence type="ECO:0000313" key="3">
    <source>
        <dbReference type="EMBL" id="MBK1898196.1"/>
    </source>
</evidence>
<dbReference type="RefSeq" id="WP_200248978.1">
    <property type="nucleotide sequence ID" value="NZ_JAENHK010000010.1"/>
</dbReference>
<dbReference type="PROSITE" id="PS51257">
    <property type="entry name" value="PROKAR_LIPOPROTEIN"/>
    <property type="match status" value="1"/>
</dbReference>
<dbReference type="PROSITE" id="PS51412">
    <property type="entry name" value="MACPF_2"/>
    <property type="match status" value="1"/>
</dbReference>
<protein>
    <recommendedName>
        <fullName evidence="2">MACPF domain-containing protein</fullName>
    </recommendedName>
</protein>
<dbReference type="Proteomes" id="UP000628669">
    <property type="component" value="Unassembled WGS sequence"/>
</dbReference>
<sequence length="340" mass="38311">MKKQILLCISTSLMLFMSSCSSDEITETTPEKVNENSISLEDNKEFGAYNALGYGYNVTGEYANSNSTGFKVIDIDKFKVEQSARLVDENTWTQEYSEEYGEDAVAFSKVISKKVSATDQLQLYGKTISNPFKSATTDNYKFFESKYIYGSYNLLIKQKRFRINATTDLLSNYVTQDFLKDLQTKTPEQIVHNYGTHVMVDIYTGAKLDVFFQAQTTNQDRSRAARAGIAIAVNGLNSGIANDIDVQEASKNYSKKLYYKTRGGDKSKRFGNIVNIDHGIPKINISDWQSTSTKNNSVLVDFGSNGLVLIYDLIKDPLKKSQMKLYVDQYLKTNQVLLAN</sequence>
<name>A0ABS1G0G2_9FLAO</name>
<dbReference type="Pfam" id="PF01823">
    <property type="entry name" value="MACPF"/>
    <property type="match status" value="1"/>
</dbReference>
<evidence type="ECO:0000256" key="1">
    <source>
        <dbReference type="SAM" id="SignalP"/>
    </source>
</evidence>
<evidence type="ECO:0000313" key="4">
    <source>
        <dbReference type="Proteomes" id="UP000628669"/>
    </source>
</evidence>
<dbReference type="EMBL" id="JAENHK010000010">
    <property type="protein sequence ID" value="MBK1898196.1"/>
    <property type="molecule type" value="Genomic_DNA"/>
</dbReference>
<dbReference type="InterPro" id="IPR020864">
    <property type="entry name" value="MACPF"/>
</dbReference>
<comment type="caution">
    <text evidence="3">The sequence shown here is derived from an EMBL/GenBank/DDBJ whole genome shotgun (WGS) entry which is preliminary data.</text>
</comment>
<accession>A0ABS1G0G2</accession>